<dbReference type="SUPFAM" id="SSF52467">
    <property type="entry name" value="DHS-like NAD/FAD-binding domain"/>
    <property type="match status" value="1"/>
</dbReference>
<dbReference type="OrthoDB" id="294378at2759"/>
<dbReference type="AlphaFoldDB" id="A0A3S5BKE3"/>
<dbReference type="InterPro" id="IPR002773">
    <property type="entry name" value="Deoxyhypusine_synthase"/>
</dbReference>
<dbReference type="EMBL" id="CAAALY010087927">
    <property type="protein sequence ID" value="VEL27540.1"/>
    <property type="molecule type" value="Genomic_DNA"/>
</dbReference>
<evidence type="ECO:0000256" key="2">
    <source>
        <dbReference type="ARBA" id="ARBA00023027"/>
    </source>
</evidence>
<dbReference type="PANTHER" id="PTHR11703">
    <property type="entry name" value="DEOXYHYPUSINE SYNTHASE"/>
    <property type="match status" value="1"/>
</dbReference>
<evidence type="ECO:0000256" key="1">
    <source>
        <dbReference type="ARBA" id="ARBA00009892"/>
    </source>
</evidence>
<organism evidence="3 4">
    <name type="scientific">Protopolystoma xenopodis</name>
    <dbReference type="NCBI Taxonomy" id="117903"/>
    <lineage>
        <taxon>Eukaryota</taxon>
        <taxon>Metazoa</taxon>
        <taxon>Spiralia</taxon>
        <taxon>Lophotrochozoa</taxon>
        <taxon>Platyhelminthes</taxon>
        <taxon>Monogenea</taxon>
        <taxon>Polyopisthocotylea</taxon>
        <taxon>Polystomatidea</taxon>
        <taxon>Polystomatidae</taxon>
        <taxon>Protopolystoma</taxon>
    </lineage>
</organism>
<dbReference type="GO" id="GO:0034038">
    <property type="term" value="F:deoxyhypusine synthase activity"/>
    <property type="evidence" value="ECO:0007669"/>
    <property type="project" value="TreeGrafter"/>
</dbReference>
<evidence type="ECO:0000313" key="3">
    <source>
        <dbReference type="EMBL" id="VEL27540.1"/>
    </source>
</evidence>
<keyword evidence="4" id="KW-1185">Reference proteome</keyword>
<dbReference type="InterPro" id="IPR029035">
    <property type="entry name" value="DHS-like_NAD/FAD-binding_dom"/>
</dbReference>
<dbReference type="InterPro" id="IPR036982">
    <property type="entry name" value="Deoxyhypusine_synthase_sf"/>
</dbReference>
<accession>A0A3S5BKE3</accession>
<evidence type="ECO:0008006" key="5">
    <source>
        <dbReference type="Google" id="ProtNLM"/>
    </source>
</evidence>
<protein>
    <recommendedName>
        <fullName evidence="5">Deoxyhypusine synthase</fullName>
    </recommendedName>
</protein>
<dbReference type="Gene3D" id="3.40.910.10">
    <property type="entry name" value="Deoxyhypusine synthase"/>
    <property type="match status" value="1"/>
</dbReference>
<reference evidence="3" key="1">
    <citation type="submission" date="2018-11" db="EMBL/GenBank/DDBJ databases">
        <authorList>
            <consortium name="Pathogen Informatics"/>
        </authorList>
    </citation>
    <scope>NUCLEOTIDE SEQUENCE</scope>
</reference>
<keyword evidence="2" id="KW-0520">NAD</keyword>
<gene>
    <name evidence="3" type="ORF">PXEA_LOCUS20980</name>
</gene>
<dbReference type="Proteomes" id="UP000784294">
    <property type="component" value="Unassembled WGS sequence"/>
</dbReference>
<evidence type="ECO:0000313" key="4">
    <source>
        <dbReference type="Proteomes" id="UP000784294"/>
    </source>
</evidence>
<comment type="caution">
    <text evidence="3">The sequence shown here is derived from an EMBL/GenBank/DDBJ whole genome shotgun (WGS) entry which is preliminary data.</text>
</comment>
<name>A0A3S5BKE3_9PLAT</name>
<comment type="similarity">
    <text evidence="1">Belongs to the deoxyhypusine synthase family.</text>
</comment>
<proteinExistence type="inferred from homology"/>
<dbReference type="PANTHER" id="PTHR11703:SF0">
    <property type="entry name" value="DEOXYHYPUSINE SYNTHASE"/>
    <property type="match status" value="1"/>
</dbReference>
<dbReference type="GO" id="GO:0005737">
    <property type="term" value="C:cytoplasm"/>
    <property type="evidence" value="ECO:0007669"/>
    <property type="project" value="TreeGrafter"/>
</dbReference>
<sequence length="57" mass="6323">MKSSSDLPEGVVHFVRGYDFNRGIHLDDLLASYLTTGFQATELARAIDVVNAMVSFF</sequence>